<dbReference type="RefSeq" id="WP_011988609.1">
    <property type="nucleotide sequence ID" value="NC_009705.1"/>
</dbReference>
<dbReference type="AlphaFoldDB" id="A0A0U1QTQ6"/>
<dbReference type="KEGG" id="ypi:YpsIP31758_B0004"/>
<evidence type="ECO:0000313" key="3">
    <source>
        <dbReference type="Proteomes" id="UP000002412"/>
    </source>
</evidence>
<name>A0A0U1QTQ6_YERP3</name>
<protein>
    <submittedName>
        <fullName evidence="2">Uncharacterized protein</fullName>
    </submittedName>
</protein>
<sequence>MCRTEPESNSKLILNLKHHSVLILFCGTFFISPNVFSADNSSLSNQGSATATNLEAEAATCATGEKEGTIGYAIKQAVAAHTNIAAATPDVESLFDVDTDCFSGLSSLYDLSFAIPSIGSIIGAAQDAVVKYAEKKVCSAVDKVSGMVTQPVNQAIDKAQSYSSIANGQVGGSLSKLDPDLGSEYHGVKGKDYNLNTNPFDATQSQSSANTTSPVTVKSYSTPSVAAPEPVTNNTQQITNSQVEKNNDNQSSNNSYLNKLGGLLN</sequence>
<feature type="compositionally biased region" description="Polar residues" evidence="1">
    <location>
        <begin position="214"/>
        <end position="224"/>
    </location>
</feature>
<dbReference type="HOGENOM" id="CLU_983060_0_0_6"/>
<geneLocation type="plasmid" evidence="3">
    <name>plasmid_153kb</name>
</geneLocation>
<dbReference type="Proteomes" id="UP000002412">
    <property type="component" value="Plasmid p_153kb"/>
</dbReference>
<feature type="compositionally biased region" description="Low complexity" evidence="1">
    <location>
        <begin position="202"/>
        <end position="213"/>
    </location>
</feature>
<keyword evidence="2" id="KW-0614">Plasmid</keyword>
<organism evidence="2 3">
    <name type="scientific">Yersinia pseudotuberculosis serotype O:1b (strain IP 31758)</name>
    <dbReference type="NCBI Taxonomy" id="349747"/>
    <lineage>
        <taxon>Bacteria</taxon>
        <taxon>Pseudomonadati</taxon>
        <taxon>Pseudomonadota</taxon>
        <taxon>Gammaproteobacteria</taxon>
        <taxon>Enterobacterales</taxon>
        <taxon>Yersiniaceae</taxon>
        <taxon>Yersinia</taxon>
    </lineage>
</organism>
<proteinExistence type="predicted"/>
<gene>
    <name evidence="2" type="ordered locus">YpsIP31758_B0004</name>
</gene>
<feature type="region of interest" description="Disordered" evidence="1">
    <location>
        <begin position="188"/>
        <end position="265"/>
    </location>
</feature>
<accession>A0A0U1QTQ6</accession>
<dbReference type="EMBL" id="CP000719">
    <property type="protein sequence ID" value="ABS45765.1"/>
    <property type="molecule type" value="Genomic_DNA"/>
</dbReference>
<evidence type="ECO:0000313" key="2">
    <source>
        <dbReference type="EMBL" id="ABS45765.1"/>
    </source>
</evidence>
<reference evidence="2 3" key="1">
    <citation type="journal article" date="2007" name="PLoS Genet.">
        <title>The complete genome sequence of Yersinia pseudotuberculosis IP31758, the causative agent of Far East scarlet-like fever.</title>
        <authorList>
            <person name="Eppinger M."/>
            <person name="Rosovitz M.J."/>
            <person name="Fricke W.F."/>
            <person name="Rasko D.A."/>
            <person name="Kokorina G."/>
            <person name="Fayolle C."/>
            <person name="Lindler L.E."/>
            <person name="Carniel E."/>
            <person name="Ravel J."/>
        </authorList>
    </citation>
    <scope>NUCLEOTIDE SEQUENCE [LARGE SCALE GENOMIC DNA]</scope>
    <source>
        <strain evidence="2 3">IP 31758</strain>
        <plasmid evidence="3">Plasmid plasmid_153kb</plasmid>
    </source>
</reference>
<evidence type="ECO:0000256" key="1">
    <source>
        <dbReference type="SAM" id="MobiDB-lite"/>
    </source>
</evidence>
<feature type="compositionally biased region" description="Polar residues" evidence="1">
    <location>
        <begin position="231"/>
        <end position="257"/>
    </location>
</feature>